<dbReference type="CTD" id="115882337"/>
<dbReference type="SUPFAM" id="SSF103575">
    <property type="entry name" value="Plexin repeat"/>
    <property type="match status" value="1"/>
</dbReference>
<evidence type="ECO:0000256" key="6">
    <source>
        <dbReference type="ARBA" id="ARBA00023180"/>
    </source>
</evidence>
<dbReference type="RefSeq" id="XP_030756218.1">
    <property type="nucleotide sequence ID" value="XM_030900358.1"/>
</dbReference>
<dbReference type="SMART" id="SM00423">
    <property type="entry name" value="PSI"/>
    <property type="match status" value="1"/>
</dbReference>
<keyword evidence="8" id="KW-1133">Transmembrane helix</keyword>
<comment type="subcellular location">
    <subcellularLocation>
        <location evidence="1">Membrane</location>
    </subcellularLocation>
</comment>
<keyword evidence="5" id="KW-1015">Disulfide bond</keyword>
<dbReference type="CDD" id="cd11237">
    <property type="entry name" value="Sema_1A"/>
    <property type="match status" value="1"/>
</dbReference>
<dbReference type="InterPro" id="IPR016201">
    <property type="entry name" value="PSI"/>
</dbReference>
<dbReference type="Pfam" id="PF01403">
    <property type="entry name" value="Sema"/>
    <property type="match status" value="1"/>
</dbReference>
<feature type="transmembrane region" description="Helical" evidence="8">
    <location>
        <begin position="620"/>
        <end position="642"/>
    </location>
</feature>
<protein>
    <submittedName>
        <fullName evidence="11">LOW QUALITY PROTEIN: semaphorin-1A-like</fullName>
    </submittedName>
</protein>
<comment type="caution">
    <text evidence="7">Lacks conserved residue(s) required for the propagation of feature annotation.</text>
</comment>
<keyword evidence="10" id="KW-1185">Reference proteome</keyword>
<evidence type="ECO:0000256" key="1">
    <source>
        <dbReference type="ARBA" id="ARBA00004370"/>
    </source>
</evidence>
<dbReference type="InParanoid" id="A0A6J2XXH8"/>
<dbReference type="GeneID" id="115882337"/>
<proteinExistence type="predicted"/>
<dbReference type="GO" id="GO:0005886">
    <property type="term" value="C:plasma membrane"/>
    <property type="evidence" value="ECO:0007669"/>
    <property type="project" value="TreeGrafter"/>
</dbReference>
<organism evidence="10 11">
    <name type="scientific">Sitophilus oryzae</name>
    <name type="common">Rice weevil</name>
    <name type="synonym">Curculio oryzae</name>
    <dbReference type="NCBI Taxonomy" id="7048"/>
    <lineage>
        <taxon>Eukaryota</taxon>
        <taxon>Metazoa</taxon>
        <taxon>Ecdysozoa</taxon>
        <taxon>Arthropoda</taxon>
        <taxon>Hexapoda</taxon>
        <taxon>Insecta</taxon>
        <taxon>Pterygota</taxon>
        <taxon>Neoptera</taxon>
        <taxon>Endopterygota</taxon>
        <taxon>Coleoptera</taxon>
        <taxon>Polyphaga</taxon>
        <taxon>Cucujiformia</taxon>
        <taxon>Curculionidae</taxon>
        <taxon>Dryophthorinae</taxon>
        <taxon>Sitophilus</taxon>
    </lineage>
</organism>
<dbReference type="PANTHER" id="PTHR11036">
    <property type="entry name" value="SEMAPHORIN"/>
    <property type="match status" value="1"/>
</dbReference>
<dbReference type="SUPFAM" id="SSF101912">
    <property type="entry name" value="Sema domain"/>
    <property type="match status" value="1"/>
</dbReference>
<evidence type="ECO:0000313" key="11">
    <source>
        <dbReference type="RefSeq" id="XP_030756218.1"/>
    </source>
</evidence>
<dbReference type="SMART" id="SM00630">
    <property type="entry name" value="Sema"/>
    <property type="match status" value="1"/>
</dbReference>
<evidence type="ECO:0000256" key="8">
    <source>
        <dbReference type="SAM" id="Phobius"/>
    </source>
</evidence>
<keyword evidence="3" id="KW-0524">Neurogenesis</keyword>
<evidence type="ECO:0000256" key="4">
    <source>
        <dbReference type="ARBA" id="ARBA00023136"/>
    </source>
</evidence>
<dbReference type="Proteomes" id="UP000504635">
    <property type="component" value="Unplaced"/>
</dbReference>
<evidence type="ECO:0000256" key="7">
    <source>
        <dbReference type="PROSITE-ProRule" id="PRU00352"/>
    </source>
</evidence>
<dbReference type="OrthoDB" id="9988752at2759"/>
<keyword evidence="4 8" id="KW-0472">Membrane</keyword>
<dbReference type="InterPro" id="IPR001627">
    <property type="entry name" value="Semap_dom"/>
</dbReference>
<dbReference type="FunFam" id="2.130.10.10:FF:000346">
    <property type="entry name" value="Sema-1a, isoform D"/>
    <property type="match status" value="1"/>
</dbReference>
<dbReference type="KEGG" id="soy:115882337"/>
<dbReference type="AlphaFoldDB" id="A0A6J2XXH8"/>
<dbReference type="InterPro" id="IPR036352">
    <property type="entry name" value="Semap_dom_sf"/>
</dbReference>
<name>A0A6J2XXH8_SITOR</name>
<sequence length="721" mass="80977">MSSSAFLCLKTNEYLPIFILFYIINACQAWLPDTSTKLMNSANKISSISFRGNGSNIPDHFTVLYQDKDSILLGGRNRIYNLSIYDFSERKNSEIFWPSSEAHSQLCNLKGKNEDECQNYIRLLFFTSPGKLLVCGTNSFKPLCRNYAHKNGLFIAENESDGIGICPYDPNHNSTAIYSSGHLFSATVADFSGGDPLIYRDPFRTELSDLKHLNAPNFVSSITHGEYIYFFFRETAVEFMNCGKIIYSRVARVCKHDKGGPHQSRSKWTTFTKARLNCSVPGEYPFYFDEIQSTSAIIERKYGESSTKIIYGALTTPDNAIGGSAICVFQMSDIEEAFRGPFKHQESINANWLPVPDNKVPEPRPGECVRDSRILPDANVNFIKTHPLMERAVPSYQGRPILIRVSLNYRFTGIAVDPQVRTVNDKTYDVIYIGTDDGKILKVVNIASEQSSKAFVISENEIFPRGTPIKQLAIAPGYGKVIAVSKAETKLVTLNHCKSTATCNECIELRDPHCAWDQLKNLCVSVDMATSLRYLIQDIKRGDASRCKISTNEKVPRKEIDDDNTIPSNSIEEEPNSNAKELTLQVENRSDFDECNNDINSDVKTGCSQIKKSEFTSGTLWWGIVIAAMIGLFVGFAGGYCVSRKFYMQYNNAPFIEQHNHLDRLNVNQNSFLARPTKTVNLDVLNVSSDTLQPKKDNLGSLKNLNITNEGTLQKIKKTYI</sequence>
<evidence type="ECO:0000259" key="9">
    <source>
        <dbReference type="PROSITE" id="PS51004"/>
    </source>
</evidence>
<dbReference type="GO" id="GO:0071526">
    <property type="term" value="P:semaphorin-plexin signaling pathway"/>
    <property type="evidence" value="ECO:0007669"/>
    <property type="project" value="TreeGrafter"/>
</dbReference>
<keyword evidence="2" id="KW-0221">Differentiation</keyword>
<dbReference type="GO" id="GO:0030215">
    <property type="term" value="F:semaphorin receptor binding"/>
    <property type="evidence" value="ECO:0007669"/>
    <property type="project" value="InterPro"/>
</dbReference>
<evidence type="ECO:0000313" key="10">
    <source>
        <dbReference type="Proteomes" id="UP000504635"/>
    </source>
</evidence>
<dbReference type="InterPro" id="IPR042068">
    <property type="entry name" value="SEM1A_sema_dom"/>
</dbReference>
<dbReference type="InterPro" id="IPR002165">
    <property type="entry name" value="Plexin_repeat"/>
</dbReference>
<reference evidence="11" key="1">
    <citation type="submission" date="2025-08" db="UniProtKB">
        <authorList>
            <consortium name="RefSeq"/>
        </authorList>
    </citation>
    <scope>IDENTIFICATION</scope>
    <source>
        <tissue evidence="11">Gonads</tissue>
    </source>
</reference>
<accession>A0A6J2XXH8</accession>
<evidence type="ECO:0000256" key="5">
    <source>
        <dbReference type="ARBA" id="ARBA00023157"/>
    </source>
</evidence>
<dbReference type="Gene3D" id="2.130.10.10">
    <property type="entry name" value="YVTN repeat-like/Quinoprotein amine dehydrogenase"/>
    <property type="match status" value="1"/>
</dbReference>
<dbReference type="GO" id="GO:0007411">
    <property type="term" value="P:axon guidance"/>
    <property type="evidence" value="ECO:0007669"/>
    <property type="project" value="TreeGrafter"/>
</dbReference>
<evidence type="ECO:0000256" key="2">
    <source>
        <dbReference type="ARBA" id="ARBA00022782"/>
    </source>
</evidence>
<dbReference type="InterPro" id="IPR027231">
    <property type="entry name" value="Semaphorin"/>
</dbReference>
<dbReference type="Gene3D" id="3.30.1680.10">
    <property type="entry name" value="ligand-binding face of the semaphorins, domain 2"/>
    <property type="match status" value="1"/>
</dbReference>
<dbReference type="GO" id="GO:0030335">
    <property type="term" value="P:positive regulation of cell migration"/>
    <property type="evidence" value="ECO:0007669"/>
    <property type="project" value="TreeGrafter"/>
</dbReference>
<dbReference type="GO" id="GO:0045499">
    <property type="term" value="F:chemorepellent activity"/>
    <property type="evidence" value="ECO:0007669"/>
    <property type="project" value="TreeGrafter"/>
</dbReference>
<gene>
    <name evidence="11" type="primary">LOC115882337</name>
</gene>
<evidence type="ECO:0000256" key="3">
    <source>
        <dbReference type="ARBA" id="ARBA00022902"/>
    </source>
</evidence>
<dbReference type="Pfam" id="PF01437">
    <property type="entry name" value="PSI"/>
    <property type="match status" value="1"/>
</dbReference>
<feature type="domain" description="Sema" evidence="9">
    <location>
        <begin position="30"/>
        <end position="494"/>
    </location>
</feature>
<dbReference type="PROSITE" id="PS51004">
    <property type="entry name" value="SEMA"/>
    <property type="match status" value="1"/>
</dbReference>
<keyword evidence="6" id="KW-0325">Glycoprotein</keyword>
<keyword evidence="8" id="KW-0812">Transmembrane</keyword>
<dbReference type="InterPro" id="IPR015943">
    <property type="entry name" value="WD40/YVTN_repeat-like_dom_sf"/>
</dbReference>
<dbReference type="PANTHER" id="PTHR11036:SF131">
    <property type="entry name" value="MIP07328P"/>
    <property type="match status" value="1"/>
</dbReference>